<dbReference type="Pfam" id="PF13409">
    <property type="entry name" value="GST_N_2"/>
    <property type="match status" value="1"/>
</dbReference>
<dbReference type="AlphaFoldDB" id="A0A6A6QFS9"/>
<protein>
    <submittedName>
        <fullName evidence="3">Uncharacterized protein</fullName>
    </submittedName>
</protein>
<organism evidence="3 4">
    <name type="scientific">Lophium mytilinum</name>
    <dbReference type="NCBI Taxonomy" id="390894"/>
    <lineage>
        <taxon>Eukaryota</taxon>
        <taxon>Fungi</taxon>
        <taxon>Dikarya</taxon>
        <taxon>Ascomycota</taxon>
        <taxon>Pezizomycotina</taxon>
        <taxon>Dothideomycetes</taxon>
        <taxon>Pleosporomycetidae</taxon>
        <taxon>Mytilinidiales</taxon>
        <taxon>Mytilinidiaceae</taxon>
        <taxon>Lophium</taxon>
    </lineage>
</organism>
<dbReference type="InterPro" id="IPR054416">
    <property type="entry name" value="GST_UstS-like_C"/>
</dbReference>
<feature type="domain" description="Glutathione S-transferase UstS-like C-terminal" evidence="2">
    <location>
        <begin position="128"/>
        <end position="209"/>
    </location>
</feature>
<dbReference type="SUPFAM" id="SSF52833">
    <property type="entry name" value="Thioredoxin-like"/>
    <property type="match status" value="1"/>
</dbReference>
<evidence type="ECO:0000313" key="3">
    <source>
        <dbReference type="EMBL" id="KAF2491132.1"/>
    </source>
</evidence>
<evidence type="ECO:0000259" key="2">
    <source>
        <dbReference type="Pfam" id="PF22041"/>
    </source>
</evidence>
<feature type="domain" description="GST N-terminal" evidence="1">
    <location>
        <begin position="18"/>
        <end position="89"/>
    </location>
</feature>
<dbReference type="Gene3D" id="3.40.30.10">
    <property type="entry name" value="Glutaredoxin"/>
    <property type="match status" value="1"/>
</dbReference>
<keyword evidence="4" id="KW-1185">Reference proteome</keyword>
<name>A0A6A6QFS9_9PEZI</name>
<dbReference type="OrthoDB" id="4951845at2759"/>
<dbReference type="Proteomes" id="UP000799750">
    <property type="component" value="Unassembled WGS sequence"/>
</dbReference>
<dbReference type="Gene3D" id="1.20.1050.10">
    <property type="match status" value="1"/>
</dbReference>
<proteinExistence type="predicted"/>
<dbReference type="InterPro" id="IPR036249">
    <property type="entry name" value="Thioredoxin-like_sf"/>
</dbReference>
<dbReference type="InterPro" id="IPR036282">
    <property type="entry name" value="Glutathione-S-Trfase_C_sf"/>
</dbReference>
<dbReference type="InterPro" id="IPR004045">
    <property type="entry name" value="Glutathione_S-Trfase_N"/>
</dbReference>
<dbReference type="SUPFAM" id="SSF47616">
    <property type="entry name" value="GST C-terminal domain-like"/>
    <property type="match status" value="1"/>
</dbReference>
<evidence type="ECO:0000313" key="4">
    <source>
        <dbReference type="Proteomes" id="UP000799750"/>
    </source>
</evidence>
<dbReference type="CDD" id="cd03038">
    <property type="entry name" value="GST_N_etherase_LigE"/>
    <property type="match status" value="1"/>
</dbReference>
<dbReference type="EMBL" id="MU004196">
    <property type="protein sequence ID" value="KAF2491132.1"/>
    <property type="molecule type" value="Genomic_DNA"/>
</dbReference>
<accession>A0A6A6QFS9</accession>
<dbReference type="Pfam" id="PF22041">
    <property type="entry name" value="GST_C_7"/>
    <property type="match status" value="1"/>
</dbReference>
<gene>
    <name evidence="3" type="ORF">BU16DRAFT_621782</name>
</gene>
<sequence length="238" mass="27365">MSQIILFDLPSKDRCACWSYNPWKTRLTLNFKGVDYTTEWLEYPDIAARLKSFDIPPNKKGAEYTIPAVRLADGTYLMDSFPIAEALEKAYPAPSLHLDWEKLPEVIEKINQLSEATTPWWKAKVPRNLLLPRSAEYFSRTRGQRYNMPLEQLEKELATEEKWVEVKPISGDLCALLKASGGPYYKGTTPSYADFVTVGFLQCVKRADESVFEKLVGLEQELKKLYDACGKWLERDDH</sequence>
<evidence type="ECO:0000259" key="1">
    <source>
        <dbReference type="Pfam" id="PF13409"/>
    </source>
</evidence>
<reference evidence="3" key="1">
    <citation type="journal article" date="2020" name="Stud. Mycol.">
        <title>101 Dothideomycetes genomes: a test case for predicting lifestyles and emergence of pathogens.</title>
        <authorList>
            <person name="Haridas S."/>
            <person name="Albert R."/>
            <person name="Binder M."/>
            <person name="Bloem J."/>
            <person name="Labutti K."/>
            <person name="Salamov A."/>
            <person name="Andreopoulos B."/>
            <person name="Baker S."/>
            <person name="Barry K."/>
            <person name="Bills G."/>
            <person name="Bluhm B."/>
            <person name="Cannon C."/>
            <person name="Castanera R."/>
            <person name="Culley D."/>
            <person name="Daum C."/>
            <person name="Ezra D."/>
            <person name="Gonzalez J."/>
            <person name="Henrissat B."/>
            <person name="Kuo A."/>
            <person name="Liang C."/>
            <person name="Lipzen A."/>
            <person name="Lutzoni F."/>
            <person name="Magnuson J."/>
            <person name="Mondo S."/>
            <person name="Nolan M."/>
            <person name="Ohm R."/>
            <person name="Pangilinan J."/>
            <person name="Park H.-J."/>
            <person name="Ramirez L."/>
            <person name="Alfaro M."/>
            <person name="Sun H."/>
            <person name="Tritt A."/>
            <person name="Yoshinaga Y."/>
            <person name="Zwiers L.-H."/>
            <person name="Turgeon B."/>
            <person name="Goodwin S."/>
            <person name="Spatafora J."/>
            <person name="Crous P."/>
            <person name="Grigoriev I."/>
        </authorList>
    </citation>
    <scope>NUCLEOTIDE SEQUENCE</scope>
    <source>
        <strain evidence="3">CBS 269.34</strain>
    </source>
</reference>